<dbReference type="SMART" id="SM00388">
    <property type="entry name" value="HisKA"/>
    <property type="match status" value="1"/>
</dbReference>
<comment type="catalytic activity">
    <reaction evidence="1">
        <text>ATP + protein L-histidine = ADP + protein N-phospho-L-histidine.</text>
        <dbReference type="EC" id="2.7.13.3"/>
    </reaction>
</comment>
<evidence type="ECO:0000259" key="16">
    <source>
        <dbReference type="PROSITE" id="PS50885"/>
    </source>
</evidence>
<dbReference type="Pfam" id="PF00672">
    <property type="entry name" value="HAMP"/>
    <property type="match status" value="1"/>
</dbReference>
<dbReference type="Gene3D" id="1.10.287.130">
    <property type="match status" value="1"/>
</dbReference>
<dbReference type="CDD" id="cd00082">
    <property type="entry name" value="HisKA"/>
    <property type="match status" value="1"/>
</dbReference>
<dbReference type="SUPFAM" id="SSF158472">
    <property type="entry name" value="HAMP domain-like"/>
    <property type="match status" value="1"/>
</dbReference>
<evidence type="ECO:0000256" key="10">
    <source>
        <dbReference type="ARBA" id="ARBA00022840"/>
    </source>
</evidence>
<organism evidence="17 20">
    <name type="scientific">Lactobacillus selangorensis</name>
    <dbReference type="NCBI Taxonomy" id="81857"/>
    <lineage>
        <taxon>Bacteria</taxon>
        <taxon>Bacillati</taxon>
        <taxon>Bacillota</taxon>
        <taxon>Bacilli</taxon>
        <taxon>Lactobacillales</taxon>
        <taxon>Lactobacillaceae</taxon>
        <taxon>Lactobacillus</taxon>
    </lineage>
</organism>
<evidence type="ECO:0000256" key="2">
    <source>
        <dbReference type="ARBA" id="ARBA00004651"/>
    </source>
</evidence>
<evidence type="ECO:0000313" key="20">
    <source>
        <dbReference type="Proteomes" id="UP000051751"/>
    </source>
</evidence>
<dbReference type="EMBL" id="JQAT01000001">
    <property type="protein sequence ID" value="KRN29252.1"/>
    <property type="molecule type" value="Genomic_DNA"/>
</dbReference>
<evidence type="ECO:0000256" key="8">
    <source>
        <dbReference type="ARBA" id="ARBA00022741"/>
    </source>
</evidence>
<dbReference type="GO" id="GO:0000155">
    <property type="term" value="F:phosphorelay sensor kinase activity"/>
    <property type="evidence" value="ECO:0007669"/>
    <property type="project" value="InterPro"/>
</dbReference>
<dbReference type="InterPro" id="IPR036097">
    <property type="entry name" value="HisK_dim/P_sf"/>
</dbReference>
<keyword evidence="7 15" id="KW-0812">Transmembrane</keyword>
<feature type="transmembrane region" description="Helical" evidence="15">
    <location>
        <begin position="7"/>
        <end position="27"/>
    </location>
</feature>
<dbReference type="InterPro" id="IPR003661">
    <property type="entry name" value="HisK_dim/P_dom"/>
</dbReference>
<dbReference type="PROSITE" id="PS50885">
    <property type="entry name" value="HAMP"/>
    <property type="match status" value="1"/>
</dbReference>
<keyword evidence="4" id="KW-1003">Cell membrane</keyword>
<keyword evidence="12" id="KW-0902">Two-component regulatory system</keyword>
<evidence type="ECO:0000256" key="3">
    <source>
        <dbReference type="ARBA" id="ARBA00012438"/>
    </source>
</evidence>
<evidence type="ECO:0000256" key="9">
    <source>
        <dbReference type="ARBA" id="ARBA00022777"/>
    </source>
</evidence>
<dbReference type="GO" id="GO:0005524">
    <property type="term" value="F:ATP binding"/>
    <property type="evidence" value="ECO:0007669"/>
    <property type="project" value="UniProtKB-KW"/>
</dbReference>
<keyword evidence="11 15" id="KW-1133">Transmembrane helix</keyword>
<evidence type="ECO:0000256" key="13">
    <source>
        <dbReference type="ARBA" id="ARBA00023136"/>
    </source>
</evidence>
<dbReference type="SMART" id="SM00304">
    <property type="entry name" value="HAMP"/>
    <property type="match status" value="1"/>
</dbReference>
<dbReference type="STRING" id="81857.IV38_GL000134"/>
<dbReference type="Proteomes" id="UP000051645">
    <property type="component" value="Unassembled WGS sequence"/>
</dbReference>
<dbReference type="SUPFAM" id="SSF47384">
    <property type="entry name" value="Homodimeric domain of signal transducing histidine kinase"/>
    <property type="match status" value="1"/>
</dbReference>
<evidence type="ECO:0000256" key="12">
    <source>
        <dbReference type="ARBA" id="ARBA00023012"/>
    </source>
</evidence>
<dbReference type="PANTHER" id="PTHR45528:SF1">
    <property type="entry name" value="SENSOR HISTIDINE KINASE CPXA"/>
    <property type="match status" value="1"/>
</dbReference>
<dbReference type="FunFam" id="1.10.287.130:FF:000001">
    <property type="entry name" value="Two-component sensor histidine kinase"/>
    <property type="match status" value="1"/>
</dbReference>
<keyword evidence="19" id="KW-1185">Reference proteome</keyword>
<dbReference type="PATRIC" id="fig|81857.3.peg.139"/>
<evidence type="ECO:0000256" key="14">
    <source>
        <dbReference type="SAM" id="Coils"/>
    </source>
</evidence>
<feature type="transmembrane region" description="Helical" evidence="15">
    <location>
        <begin position="175"/>
        <end position="194"/>
    </location>
</feature>
<proteinExistence type="predicted"/>
<evidence type="ECO:0000256" key="1">
    <source>
        <dbReference type="ARBA" id="ARBA00000085"/>
    </source>
</evidence>
<sequence length="346" mass="39638">MKLIYRYMLAFFGVIVVALAIVSFSFIQYTSRMVYNNTWTQLEGYADILQKRAFSTAKVSGGEPAITYEFIQNSEDILSKQNVHFSFFNAKNQQIYPQTDANTNLPAASWKKLKKGQVLRLPMLQRSRERNAADRKPQTVILKPVFYNNKLLFVILVGANVENVQANIQQIEHNLVIALIISVIVAIILSYILARYQTRRIDKLRSAAHQVAQGDFDVAVPQKEGGDEIDDLAADFNEMTQSLGDQRDEIKRQEERRKQFMADAAHEMRTPLTTINGLLEGLAYDAIPEDMRGKSIELMRNETNRLIRLVNENLDYEKIRTNQIPLHEKTFNATEAVRNIFCTAEE</sequence>
<comment type="caution">
    <text evidence="17">The sequence shown here is derived from an EMBL/GenBank/DDBJ whole genome shotgun (WGS) entry which is preliminary data.</text>
</comment>
<dbReference type="EMBL" id="JQAZ01000012">
    <property type="protein sequence ID" value="KRN29790.1"/>
    <property type="molecule type" value="Genomic_DNA"/>
</dbReference>
<evidence type="ECO:0000313" key="19">
    <source>
        <dbReference type="Proteomes" id="UP000051645"/>
    </source>
</evidence>
<gene>
    <name evidence="17" type="ORF">IV38_GL000134</name>
    <name evidence="18" type="ORF">IV40_GL000591</name>
</gene>
<keyword evidence="8" id="KW-0547">Nucleotide-binding</keyword>
<keyword evidence="13 15" id="KW-0472">Membrane</keyword>
<keyword evidence="10" id="KW-0067">ATP-binding</keyword>
<evidence type="ECO:0000256" key="6">
    <source>
        <dbReference type="ARBA" id="ARBA00022679"/>
    </source>
</evidence>
<name>A0A0R2FWF7_9LACO</name>
<evidence type="ECO:0000256" key="7">
    <source>
        <dbReference type="ARBA" id="ARBA00022692"/>
    </source>
</evidence>
<evidence type="ECO:0000256" key="11">
    <source>
        <dbReference type="ARBA" id="ARBA00022989"/>
    </source>
</evidence>
<keyword evidence="6" id="KW-0808">Transferase</keyword>
<feature type="domain" description="HAMP" evidence="16">
    <location>
        <begin position="195"/>
        <end position="248"/>
    </location>
</feature>
<dbReference type="Pfam" id="PF00512">
    <property type="entry name" value="HisKA"/>
    <property type="match status" value="1"/>
</dbReference>
<keyword evidence="5" id="KW-0597">Phosphoprotein</keyword>
<dbReference type="InterPro" id="IPR050398">
    <property type="entry name" value="HssS/ArlS-like"/>
</dbReference>
<dbReference type="CDD" id="cd06225">
    <property type="entry name" value="HAMP"/>
    <property type="match status" value="1"/>
</dbReference>
<dbReference type="Gene3D" id="6.10.340.10">
    <property type="match status" value="1"/>
</dbReference>
<keyword evidence="9" id="KW-0418">Kinase</keyword>
<comment type="subcellular location">
    <subcellularLocation>
        <location evidence="2">Cell membrane</location>
        <topology evidence="2">Multi-pass membrane protein</topology>
    </subcellularLocation>
</comment>
<dbReference type="AlphaFoldDB" id="A0A0R2FWF7"/>
<evidence type="ECO:0000313" key="18">
    <source>
        <dbReference type="EMBL" id="KRN29790.1"/>
    </source>
</evidence>
<accession>A0A0R2FWF7</accession>
<evidence type="ECO:0000256" key="5">
    <source>
        <dbReference type="ARBA" id="ARBA00022553"/>
    </source>
</evidence>
<evidence type="ECO:0000313" key="17">
    <source>
        <dbReference type="EMBL" id="KRN29252.1"/>
    </source>
</evidence>
<dbReference type="PANTHER" id="PTHR45528">
    <property type="entry name" value="SENSOR HISTIDINE KINASE CPXA"/>
    <property type="match status" value="1"/>
</dbReference>
<dbReference type="Proteomes" id="UP000051751">
    <property type="component" value="Unassembled WGS sequence"/>
</dbReference>
<reference evidence="19 20" key="1">
    <citation type="journal article" date="2015" name="Genome Announc.">
        <title>Expanding the biotechnology potential of lactobacilli through comparative genomics of 213 strains and associated genera.</title>
        <authorList>
            <person name="Sun Z."/>
            <person name="Harris H.M."/>
            <person name="McCann A."/>
            <person name="Guo C."/>
            <person name="Argimon S."/>
            <person name="Zhang W."/>
            <person name="Yang X."/>
            <person name="Jeffery I.B."/>
            <person name="Cooney J.C."/>
            <person name="Kagawa T.F."/>
            <person name="Liu W."/>
            <person name="Song Y."/>
            <person name="Salvetti E."/>
            <person name="Wrobel A."/>
            <person name="Rasinkangas P."/>
            <person name="Parkhill J."/>
            <person name="Rea M.C."/>
            <person name="O'Sullivan O."/>
            <person name="Ritari J."/>
            <person name="Douillard F.P."/>
            <person name="Paul Ross R."/>
            <person name="Yang R."/>
            <person name="Briner A.E."/>
            <person name="Felis G.E."/>
            <person name="de Vos W.M."/>
            <person name="Barrangou R."/>
            <person name="Klaenhammer T.R."/>
            <person name="Caufield P.W."/>
            <person name="Cui Y."/>
            <person name="Zhang H."/>
            <person name="O'Toole P.W."/>
        </authorList>
    </citation>
    <scope>NUCLEOTIDE SEQUENCE [LARGE SCALE GENOMIC DNA]</scope>
    <source>
        <strain evidence="17 20">ATCC BAA-66</strain>
        <strain evidence="18 19">DSM 13344</strain>
    </source>
</reference>
<protein>
    <recommendedName>
        <fullName evidence="3">histidine kinase</fullName>
        <ecNumber evidence="3">2.7.13.3</ecNumber>
    </recommendedName>
</protein>
<keyword evidence="14" id="KW-0175">Coiled coil</keyword>
<dbReference type="EC" id="2.7.13.3" evidence="3"/>
<evidence type="ECO:0000256" key="15">
    <source>
        <dbReference type="SAM" id="Phobius"/>
    </source>
</evidence>
<dbReference type="GO" id="GO:0005886">
    <property type="term" value="C:plasma membrane"/>
    <property type="evidence" value="ECO:0007669"/>
    <property type="project" value="UniProtKB-SubCell"/>
</dbReference>
<feature type="coiled-coil region" evidence="14">
    <location>
        <begin position="236"/>
        <end position="263"/>
    </location>
</feature>
<dbReference type="InterPro" id="IPR003660">
    <property type="entry name" value="HAMP_dom"/>
</dbReference>
<evidence type="ECO:0000256" key="4">
    <source>
        <dbReference type="ARBA" id="ARBA00022475"/>
    </source>
</evidence>